<dbReference type="EMBL" id="MLAK01000567">
    <property type="protein sequence ID" value="OHT12298.1"/>
    <property type="molecule type" value="Genomic_DNA"/>
</dbReference>
<gene>
    <name evidence="3" type="ORF">TRFO_18003</name>
</gene>
<dbReference type="SUPFAM" id="SSF57959">
    <property type="entry name" value="Leucine zipper domain"/>
    <property type="match status" value="1"/>
</dbReference>
<dbReference type="GO" id="GO:0003700">
    <property type="term" value="F:DNA-binding transcription factor activity"/>
    <property type="evidence" value="ECO:0007669"/>
    <property type="project" value="InterPro"/>
</dbReference>
<evidence type="ECO:0000259" key="2">
    <source>
        <dbReference type="PROSITE" id="PS50217"/>
    </source>
</evidence>
<keyword evidence="1" id="KW-0175">Coiled coil</keyword>
<dbReference type="SMART" id="SM00338">
    <property type="entry name" value="BRLZ"/>
    <property type="match status" value="1"/>
</dbReference>
<dbReference type="Proteomes" id="UP000179807">
    <property type="component" value="Unassembled WGS sequence"/>
</dbReference>
<dbReference type="InterPro" id="IPR004827">
    <property type="entry name" value="bZIP"/>
</dbReference>
<name>A0A1J4KMC9_9EUKA</name>
<dbReference type="CDD" id="cd14686">
    <property type="entry name" value="bZIP"/>
    <property type="match status" value="1"/>
</dbReference>
<dbReference type="RefSeq" id="XP_068365434.1">
    <property type="nucleotide sequence ID" value="XM_068499915.1"/>
</dbReference>
<dbReference type="InterPro" id="IPR046347">
    <property type="entry name" value="bZIP_sf"/>
</dbReference>
<keyword evidence="4" id="KW-1185">Reference proteome</keyword>
<reference evidence="3" key="1">
    <citation type="submission" date="2016-10" db="EMBL/GenBank/DDBJ databases">
        <authorList>
            <person name="Benchimol M."/>
            <person name="Almeida L.G."/>
            <person name="Vasconcelos A.T."/>
            <person name="Perreira-Neves A."/>
            <person name="Rosa I.A."/>
            <person name="Tasca T."/>
            <person name="Bogo M.R."/>
            <person name="de Souza W."/>
        </authorList>
    </citation>
    <scope>NUCLEOTIDE SEQUENCE [LARGE SCALE GENOMIC DNA]</scope>
    <source>
        <strain evidence="3">K</strain>
    </source>
</reference>
<sequence>MNMMQTFIISHHNQMQTTKLIPLIPNVDFQRTQIENDFIKQLPPIRRYKNFNMVTNANNLKVQQTFSNKSGFYIDIPCNYIPNVKPHHFPLPEMPFVSSSQQNDNMHSKSGNTFTINSVAINNSTNNPILRQGNYPIVNTNINTSYNTEMDLDSKKDIHDNAENDEVEKKDYKERNRIAAQKWRKKKDAYLMNLENENDQLRQEALKLCNQTNSLKIENSFLEKELQFFQMFIATVMKTPKE</sequence>
<proteinExistence type="predicted"/>
<dbReference type="PROSITE" id="PS00036">
    <property type="entry name" value="BZIP_BASIC"/>
    <property type="match status" value="1"/>
</dbReference>
<dbReference type="Gene3D" id="1.20.5.170">
    <property type="match status" value="1"/>
</dbReference>
<accession>A0A1J4KMC9</accession>
<organism evidence="3 4">
    <name type="scientific">Tritrichomonas foetus</name>
    <dbReference type="NCBI Taxonomy" id="1144522"/>
    <lineage>
        <taxon>Eukaryota</taxon>
        <taxon>Metamonada</taxon>
        <taxon>Parabasalia</taxon>
        <taxon>Tritrichomonadida</taxon>
        <taxon>Tritrichomonadidae</taxon>
        <taxon>Tritrichomonas</taxon>
    </lineage>
</organism>
<evidence type="ECO:0000313" key="4">
    <source>
        <dbReference type="Proteomes" id="UP000179807"/>
    </source>
</evidence>
<evidence type="ECO:0000256" key="1">
    <source>
        <dbReference type="SAM" id="Coils"/>
    </source>
</evidence>
<protein>
    <recommendedName>
        <fullName evidence="2">BZIP domain-containing protein</fullName>
    </recommendedName>
</protein>
<dbReference type="GeneID" id="94834619"/>
<evidence type="ECO:0000313" key="3">
    <source>
        <dbReference type="EMBL" id="OHT12298.1"/>
    </source>
</evidence>
<feature type="coiled-coil region" evidence="1">
    <location>
        <begin position="155"/>
        <end position="218"/>
    </location>
</feature>
<dbReference type="AlphaFoldDB" id="A0A1J4KMC9"/>
<feature type="domain" description="BZIP" evidence="2">
    <location>
        <begin position="166"/>
        <end position="229"/>
    </location>
</feature>
<comment type="caution">
    <text evidence="3">The sequence shown here is derived from an EMBL/GenBank/DDBJ whole genome shotgun (WGS) entry which is preliminary data.</text>
</comment>
<dbReference type="PROSITE" id="PS50217">
    <property type="entry name" value="BZIP"/>
    <property type="match status" value="1"/>
</dbReference>
<dbReference type="VEuPathDB" id="TrichDB:TRFO_18003"/>